<feature type="domain" description="Flagellar hook-length control protein-like C-terminal" evidence="2">
    <location>
        <begin position="353"/>
        <end position="434"/>
    </location>
</feature>
<reference evidence="3" key="1">
    <citation type="submission" date="2018-06" db="EMBL/GenBank/DDBJ databases">
        <authorList>
            <person name="Zhirakovskaya E."/>
        </authorList>
    </citation>
    <scope>NUCLEOTIDE SEQUENCE</scope>
</reference>
<protein>
    <recommendedName>
        <fullName evidence="2">Flagellar hook-length control protein-like C-terminal domain-containing protein</fullName>
    </recommendedName>
</protein>
<dbReference type="EMBL" id="UOFV01000121">
    <property type="protein sequence ID" value="VAW97604.1"/>
    <property type="molecule type" value="Genomic_DNA"/>
</dbReference>
<evidence type="ECO:0000259" key="2">
    <source>
        <dbReference type="Pfam" id="PF02120"/>
    </source>
</evidence>
<evidence type="ECO:0000256" key="1">
    <source>
        <dbReference type="SAM" id="MobiDB-lite"/>
    </source>
</evidence>
<dbReference type="InterPro" id="IPR021136">
    <property type="entry name" value="Flagellar_hook_control-like_C"/>
</dbReference>
<dbReference type="PANTHER" id="PTHR37533">
    <property type="entry name" value="FLAGELLAR HOOK-LENGTH CONTROL PROTEIN"/>
    <property type="match status" value="1"/>
</dbReference>
<accession>A0A3B1AUC6</accession>
<sequence length="482" mass="49870">MAELALLVNSTDAALLNGSVAAPVAANGAMSGGFASVLGKRLMQGESAVAKESPSQMNEMRSVPVTETGEAQPANGQPLPPAVPQNTAHKPETAETSNPVLDASLLSAIAQGSPAVNGQAGNTPLAAIINPILDSVRAGREGISQSTLSQRAITRQVTENSTLSTALNTTLNSSATTLGQQNVPSALTNVRQDAQQASAMQALPSMLGKPISTTAQQALVRASLNAGKAHYLRADMLPATGSSAVNTPYNSGLSSALNGGNNPVGSTMRVDIFAAAMGAATQAGANTELRLPITSANATAPVSLIATGDLPDDTNNLLTGMPRLPGATVTGALPALTVSTPVGQPAWASELGQRVTWLANSELREAQLQLKPRSLGAVDVRIVYGPDQQLSVSFSAANPVAREALDASLPRLREMFEQQGLHLADANISHESPAEREQRNRMNNESLTAVDGHVEDELLTDTFGFHSSSSRRLNEGMLDAYA</sequence>
<dbReference type="InterPro" id="IPR038610">
    <property type="entry name" value="FliK-like_C_sf"/>
</dbReference>
<name>A0A3B1AUC6_9ZZZZ</name>
<organism evidence="3">
    <name type="scientific">hydrothermal vent metagenome</name>
    <dbReference type="NCBI Taxonomy" id="652676"/>
    <lineage>
        <taxon>unclassified sequences</taxon>
        <taxon>metagenomes</taxon>
        <taxon>ecological metagenomes</taxon>
    </lineage>
</organism>
<dbReference type="Gene3D" id="3.30.750.140">
    <property type="match status" value="1"/>
</dbReference>
<dbReference type="CDD" id="cd17470">
    <property type="entry name" value="T3SS_Flik_C"/>
    <property type="match status" value="1"/>
</dbReference>
<dbReference type="PANTHER" id="PTHR37533:SF2">
    <property type="entry name" value="FLAGELLAR HOOK-LENGTH CONTROL PROTEIN"/>
    <property type="match status" value="1"/>
</dbReference>
<feature type="region of interest" description="Disordered" evidence="1">
    <location>
        <begin position="67"/>
        <end position="96"/>
    </location>
</feature>
<proteinExistence type="predicted"/>
<dbReference type="Pfam" id="PF02120">
    <property type="entry name" value="Flg_hook"/>
    <property type="match status" value="1"/>
</dbReference>
<feature type="compositionally biased region" description="Polar residues" evidence="1">
    <location>
        <begin position="84"/>
        <end position="96"/>
    </location>
</feature>
<gene>
    <name evidence="3" type="ORF">MNBD_GAMMA19-518</name>
</gene>
<evidence type="ECO:0000313" key="3">
    <source>
        <dbReference type="EMBL" id="VAW97604.1"/>
    </source>
</evidence>
<dbReference type="InterPro" id="IPR052563">
    <property type="entry name" value="FliK"/>
</dbReference>
<dbReference type="AlphaFoldDB" id="A0A3B1AUC6"/>